<dbReference type="NCBIfam" id="TIGR02167">
    <property type="entry name" value="Liste_lipo_26"/>
    <property type="match status" value="2"/>
</dbReference>
<dbReference type="Gene3D" id="3.10.20.320">
    <property type="entry name" value="Putative peptidoglycan bound protein (lpxtg motif)"/>
    <property type="match status" value="1"/>
</dbReference>
<dbReference type="InterPro" id="IPR011889">
    <property type="entry name" value="Liste_lipo_26"/>
</dbReference>
<dbReference type="InterPro" id="IPR044081">
    <property type="entry name" value="DUF5776"/>
</dbReference>
<evidence type="ECO:0000313" key="6">
    <source>
        <dbReference type="Proteomes" id="UP000721920"/>
    </source>
</evidence>
<organism evidence="5 6">
    <name type="scientific">Levilactobacillus hammesii</name>
    <dbReference type="NCBI Taxonomy" id="267633"/>
    <lineage>
        <taxon>Bacteria</taxon>
        <taxon>Bacillati</taxon>
        <taxon>Bacillota</taxon>
        <taxon>Bacilli</taxon>
        <taxon>Lactobacillales</taxon>
        <taxon>Lactobacillaceae</taxon>
        <taxon>Levilactobacillus</taxon>
    </lineage>
</organism>
<sequence>MKKVRVLLAIVLGLSVFQPVVTVRTPDLAPTAQAAVVRAVPTSGRYGDVDWNLTADGTLHLGAGRLGEPESLVANAGQLSTQIVLAQGGIPSLTTTQAAADQVTRVVLDGTVTAPKNATGLFRQLRNVTDYQNLARLETAQTTTMSGMFMVNGFDAQITTLDVSHFDTAQVADMNFMFYGLPALQQLDLWQFDTSRVTTMMSMFNGTTALRAVDFANGTFERLRSGMYAFSGSGVTRVALPKFTPGTDFYGSALFYGAKHLAQLTLGPQSRFRGATNLNTPVAGDQYTGDWQAVDTGTVQNPLGERFASGADLISLYDGSDRPSSVETYVWEPVDRVIEPPIVPPVEAAAPVTVQYRDEQAQSLAADRLLTGRLGESYTAEPLDFDGYHLTKTVGAVTGTFSPTAQTVTFHYAPDVVTGGDGDHVAPINAVVYATKKVGLYRTKNFSDQSRRFYYAKRTRTQRPMFVVTGYATSKNGHRRYRVRDVNHQSKTAGKTGYVTAKSAYVTNVYYAKRPVKVKVISRQGANGYRRVALTGKVHHYRKGQVLKVKKLVTYRKTTRLVLTNGQYVTANKKLVIAE</sequence>
<dbReference type="InterPro" id="IPR005046">
    <property type="entry name" value="DUF285"/>
</dbReference>
<feature type="signal peptide" evidence="2">
    <location>
        <begin position="1"/>
        <end position="22"/>
    </location>
</feature>
<protein>
    <submittedName>
        <fullName evidence="5">DUF5776 domain-containing protein</fullName>
    </submittedName>
</protein>
<comment type="caution">
    <text evidence="5">The sequence shown here is derived from an EMBL/GenBank/DDBJ whole genome shotgun (WGS) entry which is preliminary data.</text>
</comment>
<gene>
    <name evidence="5" type="ORF">K8U88_04535</name>
</gene>
<dbReference type="EMBL" id="DYXN01000067">
    <property type="protein sequence ID" value="HJE86836.1"/>
    <property type="molecule type" value="Genomic_DNA"/>
</dbReference>
<keyword evidence="2" id="KW-0732">Signal</keyword>
<dbReference type="Gene3D" id="3.80.10.10">
    <property type="entry name" value="Ribonuclease Inhibitor"/>
    <property type="match status" value="1"/>
</dbReference>
<dbReference type="InterPro" id="IPR032675">
    <property type="entry name" value="LRR_dom_sf"/>
</dbReference>
<reference evidence="5" key="2">
    <citation type="submission" date="2021-09" db="EMBL/GenBank/DDBJ databases">
        <authorList>
            <person name="Gilroy R."/>
        </authorList>
    </citation>
    <scope>NUCLEOTIDE SEQUENCE</scope>
    <source>
        <strain evidence="5">CHK173-2145</strain>
    </source>
</reference>
<feature type="domain" description="DUF5776" evidence="4">
    <location>
        <begin position="510"/>
        <end position="576"/>
    </location>
</feature>
<dbReference type="Pfam" id="PF06458">
    <property type="entry name" value="MucBP"/>
    <property type="match status" value="1"/>
</dbReference>
<evidence type="ECO:0000259" key="3">
    <source>
        <dbReference type="Pfam" id="PF06458"/>
    </source>
</evidence>
<dbReference type="Proteomes" id="UP000721920">
    <property type="component" value="Unassembled WGS sequence"/>
</dbReference>
<name>A0A921EZZ8_9LACO</name>
<feature type="domain" description="MucBP" evidence="3">
    <location>
        <begin position="351"/>
        <end position="412"/>
    </location>
</feature>
<evidence type="ECO:0000256" key="2">
    <source>
        <dbReference type="SAM" id="SignalP"/>
    </source>
</evidence>
<accession>A0A921EZZ8</accession>
<keyword evidence="1" id="KW-0677">Repeat</keyword>
<feature type="chain" id="PRO_5039468184" evidence="2">
    <location>
        <begin position="23"/>
        <end position="579"/>
    </location>
</feature>
<dbReference type="InterPro" id="IPR009459">
    <property type="entry name" value="MucBP_dom"/>
</dbReference>
<evidence type="ECO:0000256" key="1">
    <source>
        <dbReference type="ARBA" id="ARBA00022737"/>
    </source>
</evidence>
<evidence type="ECO:0000313" key="5">
    <source>
        <dbReference type="EMBL" id="HJE86836.1"/>
    </source>
</evidence>
<dbReference type="Pfam" id="PF19087">
    <property type="entry name" value="DUF5776"/>
    <property type="match status" value="1"/>
</dbReference>
<reference evidence="5" key="1">
    <citation type="journal article" date="2021" name="PeerJ">
        <title>Extensive microbial diversity within the chicken gut microbiome revealed by metagenomics and culture.</title>
        <authorList>
            <person name="Gilroy R."/>
            <person name="Ravi A."/>
            <person name="Getino M."/>
            <person name="Pursley I."/>
            <person name="Horton D.L."/>
            <person name="Alikhan N.F."/>
            <person name="Baker D."/>
            <person name="Gharbi K."/>
            <person name="Hall N."/>
            <person name="Watson M."/>
            <person name="Adriaenssens E.M."/>
            <person name="Foster-Nyarko E."/>
            <person name="Jarju S."/>
            <person name="Secka A."/>
            <person name="Antonio M."/>
            <person name="Oren A."/>
            <person name="Chaudhuri R.R."/>
            <person name="La Ragione R."/>
            <person name="Hildebrand F."/>
            <person name="Pallen M.J."/>
        </authorList>
    </citation>
    <scope>NUCLEOTIDE SEQUENCE</scope>
    <source>
        <strain evidence="5">CHK173-2145</strain>
    </source>
</reference>
<proteinExistence type="predicted"/>
<dbReference type="Pfam" id="PF03382">
    <property type="entry name" value="DUF285"/>
    <property type="match status" value="1"/>
</dbReference>
<evidence type="ECO:0000259" key="4">
    <source>
        <dbReference type="Pfam" id="PF19087"/>
    </source>
</evidence>
<dbReference type="AlphaFoldDB" id="A0A921EZZ8"/>